<comment type="caution">
    <text evidence="3">The sequence shown here is derived from an EMBL/GenBank/DDBJ whole genome shotgun (WGS) entry which is preliminary data.</text>
</comment>
<sequence>MPRREEFHLHPFGHENDPEEESFMLSHLDYLTAQTYNNYALFFEVKEAEKPSVAAALKGALERTLSQCKHLVGTIEKNEYGEHSFVKKRNSTVLFVIQWLDTPEDSFPSSSDLEKSHFVSSRLGDITTLSIKKMVYGERPECSPDASPVISAFQANFIPGGLILNMHHHHYANDVMGWASCVYQLAENCYSIIKNTKPPSWAPECLDRARFIVKDVPNEEKVDGPPAPERHPDLHPASWLLFHLPKSKAAELKKVAMPSDGSWISTYDAFSALIWRVLSKYRAPLYKAELAATSCWGEGINMRPRLNPRGAERIQGNVCHGALAGAEPGKPSNAEVISEAPLSRVAAYIRTLTDRTTEESLMKLLETVAPIRDKSSLFIRTNSFPPMSVLMTDWRDTRICEADFGFGRPKAYRHLFDTVSEGVNIVYPPRNTGDPDEGCELVISCEKELVKQVLADGEMLMYFEFRGFEAGAIELELDSSATPRSPPPKASKACRFL</sequence>
<dbReference type="GO" id="GO:0016746">
    <property type="term" value="F:acyltransferase activity"/>
    <property type="evidence" value="ECO:0007669"/>
    <property type="project" value="UniProtKB-KW"/>
</dbReference>
<dbReference type="Gene3D" id="3.30.559.10">
    <property type="entry name" value="Chloramphenicol acetyltransferase-like domain"/>
    <property type="match status" value="2"/>
</dbReference>
<gene>
    <name evidence="3" type="ORF">AJ79_04906</name>
</gene>
<keyword evidence="4" id="KW-1185">Reference proteome</keyword>
<dbReference type="AlphaFoldDB" id="A0A2B7XR38"/>
<proteinExistence type="predicted"/>
<dbReference type="OrthoDB" id="671439at2759"/>
<keyword evidence="2" id="KW-0012">Acyltransferase</keyword>
<name>A0A2B7XR38_9EURO</name>
<evidence type="ECO:0000313" key="4">
    <source>
        <dbReference type="Proteomes" id="UP000223968"/>
    </source>
</evidence>
<dbReference type="InterPro" id="IPR023213">
    <property type="entry name" value="CAT-like_dom_sf"/>
</dbReference>
<dbReference type="Pfam" id="PF02458">
    <property type="entry name" value="Transferase"/>
    <property type="match status" value="1"/>
</dbReference>
<dbReference type="STRING" id="1447875.A0A2B7XR38"/>
<evidence type="ECO:0008006" key="5">
    <source>
        <dbReference type="Google" id="ProtNLM"/>
    </source>
</evidence>
<evidence type="ECO:0000256" key="2">
    <source>
        <dbReference type="ARBA" id="ARBA00023315"/>
    </source>
</evidence>
<evidence type="ECO:0000256" key="1">
    <source>
        <dbReference type="ARBA" id="ARBA00022679"/>
    </source>
</evidence>
<reference evidence="3 4" key="1">
    <citation type="submission" date="2017-10" db="EMBL/GenBank/DDBJ databases">
        <title>Comparative genomics in systemic dimorphic fungi from Ajellomycetaceae.</title>
        <authorList>
            <person name="Munoz J.F."/>
            <person name="Mcewen J.G."/>
            <person name="Clay O.K."/>
            <person name="Cuomo C.A."/>
        </authorList>
    </citation>
    <scope>NUCLEOTIDE SEQUENCE [LARGE SCALE GENOMIC DNA]</scope>
    <source>
        <strain evidence="3 4">UAMH5409</strain>
    </source>
</reference>
<protein>
    <recommendedName>
        <fullName evidence="5">Trichothecene 3-O-acetyltransferase</fullName>
    </recommendedName>
</protein>
<organism evidence="3 4">
    <name type="scientific">Helicocarpus griseus UAMH5409</name>
    <dbReference type="NCBI Taxonomy" id="1447875"/>
    <lineage>
        <taxon>Eukaryota</taxon>
        <taxon>Fungi</taxon>
        <taxon>Dikarya</taxon>
        <taxon>Ascomycota</taxon>
        <taxon>Pezizomycotina</taxon>
        <taxon>Eurotiomycetes</taxon>
        <taxon>Eurotiomycetidae</taxon>
        <taxon>Onygenales</taxon>
        <taxon>Ajellomycetaceae</taxon>
        <taxon>Helicocarpus</taxon>
    </lineage>
</organism>
<accession>A0A2B7XR38</accession>
<keyword evidence="1" id="KW-0808">Transferase</keyword>
<dbReference type="PANTHER" id="PTHR31896">
    <property type="entry name" value="FAMILY REGULATORY PROTEIN, PUTATIVE (AFU_ORTHOLOGUE AFUA_3G14730)-RELATED"/>
    <property type="match status" value="1"/>
</dbReference>
<dbReference type="PANTHER" id="PTHR31896:SF13">
    <property type="entry name" value="TRICHOTHECENE 3-O-ACETYLTRANSFERASE"/>
    <property type="match status" value="1"/>
</dbReference>
<dbReference type="InterPro" id="IPR051283">
    <property type="entry name" value="Sec_Metabolite_Acyltrans"/>
</dbReference>
<evidence type="ECO:0000313" key="3">
    <source>
        <dbReference type="EMBL" id="PGH11405.1"/>
    </source>
</evidence>
<dbReference type="EMBL" id="PDNB01000073">
    <property type="protein sequence ID" value="PGH11405.1"/>
    <property type="molecule type" value="Genomic_DNA"/>
</dbReference>
<dbReference type="Proteomes" id="UP000223968">
    <property type="component" value="Unassembled WGS sequence"/>
</dbReference>